<gene>
    <name evidence="4" type="ORF">PEVE_00027316</name>
</gene>
<proteinExistence type="predicted"/>
<evidence type="ECO:0000313" key="5">
    <source>
        <dbReference type="Proteomes" id="UP001159427"/>
    </source>
</evidence>
<organism evidence="4 5">
    <name type="scientific">Porites evermanni</name>
    <dbReference type="NCBI Taxonomy" id="104178"/>
    <lineage>
        <taxon>Eukaryota</taxon>
        <taxon>Metazoa</taxon>
        <taxon>Cnidaria</taxon>
        <taxon>Anthozoa</taxon>
        <taxon>Hexacorallia</taxon>
        <taxon>Scleractinia</taxon>
        <taxon>Fungiina</taxon>
        <taxon>Poritidae</taxon>
        <taxon>Porites</taxon>
    </lineage>
</organism>
<dbReference type="NCBIfam" id="NF040941">
    <property type="entry name" value="GGGWT_bact"/>
    <property type="match status" value="1"/>
</dbReference>
<keyword evidence="5" id="KW-1185">Reference proteome</keyword>
<accession>A0ABN8SRL1</accession>
<dbReference type="InterPro" id="IPR050373">
    <property type="entry name" value="Fibrinogen_C-term_domain"/>
</dbReference>
<dbReference type="Proteomes" id="UP001159427">
    <property type="component" value="Unassembled WGS sequence"/>
</dbReference>
<dbReference type="SUPFAM" id="SSF56496">
    <property type="entry name" value="Fibrinogen C-terminal domain-like"/>
    <property type="match status" value="1"/>
</dbReference>
<protein>
    <recommendedName>
        <fullName evidence="3">Fibrinogen C-terminal domain-containing protein</fullName>
    </recommendedName>
</protein>
<dbReference type="PROSITE" id="PS51406">
    <property type="entry name" value="FIBRINOGEN_C_2"/>
    <property type="match status" value="1"/>
</dbReference>
<sequence>MACMSVTFCWSLVIFYVLVKTQALPTNRLVNSTSTPIGTQHCNNAMLKEIKELLDQLQTDINILKGNKSNNNGKQQNCAELYKAGERISGVYTIDPDGQGAFDVFCDQTTTGGGWTMFQKRLDGSVDFYRGWTDYKWGFGNLNGEFWLGLDKINRLTKSNNKLRVDLEDTTGKTAYAEYDMFAVTSERTKYQLSLGPYSGTAGDSFSGHRGQPFTTKDQDNDNNAGNCAVAYKGAWWYTNCHTSHLNGLYHHGSHSSYADGVNWYAWKGHYYSAKRAEMKIRPVNF</sequence>
<dbReference type="InterPro" id="IPR002181">
    <property type="entry name" value="Fibrinogen_a/b/g_C_dom"/>
</dbReference>
<keyword evidence="1" id="KW-1015">Disulfide bond</keyword>
<evidence type="ECO:0000313" key="4">
    <source>
        <dbReference type="EMBL" id="CAH3194193.1"/>
    </source>
</evidence>
<evidence type="ECO:0000259" key="3">
    <source>
        <dbReference type="PROSITE" id="PS51406"/>
    </source>
</evidence>
<dbReference type="SMART" id="SM00186">
    <property type="entry name" value="FBG"/>
    <property type="match status" value="1"/>
</dbReference>
<evidence type="ECO:0000256" key="2">
    <source>
        <dbReference type="SAM" id="SignalP"/>
    </source>
</evidence>
<dbReference type="InterPro" id="IPR014716">
    <property type="entry name" value="Fibrinogen_a/b/g_C_1"/>
</dbReference>
<comment type="caution">
    <text evidence="4">The sequence shown here is derived from an EMBL/GenBank/DDBJ whole genome shotgun (WGS) entry which is preliminary data.</text>
</comment>
<dbReference type="CDD" id="cd00087">
    <property type="entry name" value="FReD"/>
    <property type="match status" value="1"/>
</dbReference>
<dbReference type="InterPro" id="IPR020837">
    <property type="entry name" value="Fibrinogen_CS"/>
</dbReference>
<feature type="chain" id="PRO_5045907584" description="Fibrinogen C-terminal domain-containing protein" evidence="2">
    <location>
        <begin position="24"/>
        <end position="286"/>
    </location>
</feature>
<feature type="signal peptide" evidence="2">
    <location>
        <begin position="1"/>
        <end position="23"/>
    </location>
</feature>
<dbReference type="PANTHER" id="PTHR19143:SF458">
    <property type="entry name" value="FIBRINOGEN C-TERMINAL DOMAIN-CONTAINING PROTEIN-RELATED"/>
    <property type="match status" value="1"/>
</dbReference>
<evidence type="ECO:0000256" key="1">
    <source>
        <dbReference type="ARBA" id="ARBA00023157"/>
    </source>
</evidence>
<reference evidence="4 5" key="1">
    <citation type="submission" date="2022-05" db="EMBL/GenBank/DDBJ databases">
        <authorList>
            <consortium name="Genoscope - CEA"/>
            <person name="William W."/>
        </authorList>
    </citation>
    <scope>NUCLEOTIDE SEQUENCE [LARGE SCALE GENOMIC DNA]</scope>
</reference>
<keyword evidence="2" id="KW-0732">Signal</keyword>
<dbReference type="Pfam" id="PF00147">
    <property type="entry name" value="Fibrinogen_C"/>
    <property type="match status" value="1"/>
</dbReference>
<dbReference type="PROSITE" id="PS00514">
    <property type="entry name" value="FIBRINOGEN_C_1"/>
    <property type="match status" value="1"/>
</dbReference>
<dbReference type="Gene3D" id="3.90.215.10">
    <property type="entry name" value="Gamma Fibrinogen, chain A, domain 1"/>
    <property type="match status" value="1"/>
</dbReference>
<dbReference type="InterPro" id="IPR036056">
    <property type="entry name" value="Fibrinogen-like_C"/>
</dbReference>
<name>A0ABN8SRL1_9CNID</name>
<feature type="domain" description="Fibrinogen C-terminal" evidence="3">
    <location>
        <begin position="69"/>
        <end position="285"/>
    </location>
</feature>
<dbReference type="EMBL" id="CALNXI010003746">
    <property type="protein sequence ID" value="CAH3194193.1"/>
    <property type="molecule type" value="Genomic_DNA"/>
</dbReference>
<dbReference type="PANTHER" id="PTHR19143">
    <property type="entry name" value="FIBRINOGEN/TENASCIN/ANGIOPOEITIN"/>
    <property type="match status" value="1"/>
</dbReference>